<comment type="catalytic activity">
    <reaction evidence="9">
        <text>L-valine + 2-oxoglutarate = 3-methyl-2-oxobutanoate + L-glutamate</text>
        <dbReference type="Rhea" id="RHEA:24813"/>
        <dbReference type="ChEBI" id="CHEBI:11851"/>
        <dbReference type="ChEBI" id="CHEBI:16810"/>
        <dbReference type="ChEBI" id="CHEBI:29985"/>
        <dbReference type="ChEBI" id="CHEBI:57762"/>
        <dbReference type="EC" id="2.6.1.42"/>
    </reaction>
</comment>
<dbReference type="Pfam" id="PF01063">
    <property type="entry name" value="Aminotran_4"/>
    <property type="match status" value="1"/>
</dbReference>
<dbReference type="RefSeq" id="XP_016597833.1">
    <property type="nucleotide sequence ID" value="XM_016737859.1"/>
</dbReference>
<dbReference type="GO" id="GO:0009099">
    <property type="term" value="P:L-valine biosynthetic process"/>
    <property type="evidence" value="ECO:0007669"/>
    <property type="project" value="TreeGrafter"/>
</dbReference>
<evidence type="ECO:0000256" key="4">
    <source>
        <dbReference type="ARBA" id="ARBA00022679"/>
    </source>
</evidence>
<evidence type="ECO:0000256" key="2">
    <source>
        <dbReference type="ARBA" id="ARBA00009320"/>
    </source>
</evidence>
<keyword evidence="3 9" id="KW-0032">Aminotransferase</keyword>
<dbReference type="GO" id="GO:0052654">
    <property type="term" value="F:L-leucine-2-oxoglutarate transaminase activity"/>
    <property type="evidence" value="ECO:0007669"/>
    <property type="project" value="RHEA"/>
</dbReference>
<dbReference type="PROSITE" id="PS00770">
    <property type="entry name" value="AA_TRANSFER_CLASS_4"/>
    <property type="match status" value="1"/>
</dbReference>
<evidence type="ECO:0000256" key="1">
    <source>
        <dbReference type="ARBA" id="ARBA00001933"/>
    </source>
</evidence>
<evidence type="ECO:0000313" key="11">
    <source>
        <dbReference type="Proteomes" id="UP000030143"/>
    </source>
</evidence>
<dbReference type="FunFam" id="3.30.470.10:FF:000012">
    <property type="entry name" value="Branched-chain-amino-acid aminotransferase"/>
    <property type="match status" value="1"/>
</dbReference>
<organism evidence="10 11">
    <name type="scientific">Penicillium expansum</name>
    <name type="common">Blue mold rot fungus</name>
    <dbReference type="NCBI Taxonomy" id="27334"/>
    <lineage>
        <taxon>Eukaryota</taxon>
        <taxon>Fungi</taxon>
        <taxon>Dikarya</taxon>
        <taxon>Ascomycota</taxon>
        <taxon>Pezizomycotina</taxon>
        <taxon>Eurotiomycetes</taxon>
        <taxon>Eurotiomycetidae</taxon>
        <taxon>Eurotiales</taxon>
        <taxon>Aspergillaceae</taxon>
        <taxon>Penicillium</taxon>
    </lineage>
</organism>
<dbReference type="GO" id="GO:0009098">
    <property type="term" value="P:L-leucine biosynthetic process"/>
    <property type="evidence" value="ECO:0007669"/>
    <property type="project" value="TreeGrafter"/>
</dbReference>
<comment type="catalytic activity">
    <reaction evidence="9">
        <text>L-leucine + 2-oxoglutarate = 4-methyl-2-oxopentanoate + L-glutamate</text>
        <dbReference type="Rhea" id="RHEA:18321"/>
        <dbReference type="ChEBI" id="CHEBI:16810"/>
        <dbReference type="ChEBI" id="CHEBI:17865"/>
        <dbReference type="ChEBI" id="CHEBI:29985"/>
        <dbReference type="ChEBI" id="CHEBI:57427"/>
        <dbReference type="EC" id="2.6.1.42"/>
    </reaction>
</comment>
<dbReference type="PANTHER" id="PTHR11825">
    <property type="entry name" value="SUBGROUP IIII AMINOTRANSFERASE"/>
    <property type="match status" value="1"/>
</dbReference>
<dbReference type="GO" id="GO:0005739">
    <property type="term" value="C:mitochondrion"/>
    <property type="evidence" value="ECO:0007669"/>
    <property type="project" value="TreeGrafter"/>
</dbReference>
<protein>
    <recommendedName>
        <fullName evidence="9">Branched-chain-amino-acid aminotransferase</fullName>
        <ecNumber evidence="9">2.6.1.42</ecNumber>
    </recommendedName>
</protein>
<dbReference type="GeneID" id="27673278"/>
<evidence type="ECO:0000256" key="6">
    <source>
        <dbReference type="PIRSR" id="PIRSR006468-1"/>
    </source>
</evidence>
<sequence>MIQSQLRKGNMADEPRIQIIEDANAFLPPSVLRMVAHPKDQSPRETFDASRLKINLTSSPRPVPLPGSPELLSNKVCTDHMVTVRWTSEQGWADPELVPYGPLSLMPTASVLHYSTACFEGMKVYRGLDGKLRLFRPGYNCGRMLASALRISLPGSDPQQLLELIRKLCAVDGPKWLPQDRVGQSLYLRPTFIGSDPNLGFQVPQEAMLFIIISYWPPPPPAKTGLELLCSGEDVVRAWPGGTGSAKISGNYGPSLLAHGEAKKNGFDQVLWLFGSEGYVTEAGSSNFFAIWRTGDGKLQLVTAPLGEHTILAGVTRKSVIELTRTRLDQASSSQLDIEPLEVFEANFTISDLIKASDEGRLLGAFAVGTACFMQLVVRIQYKERIIEIPPDEVPHIAILQGWMSGILVGNDKYEWTDVISEE</sequence>
<dbReference type="PIRSF" id="PIRSF006468">
    <property type="entry name" value="BCAT1"/>
    <property type="match status" value="1"/>
</dbReference>
<dbReference type="OrthoDB" id="1732691at2759"/>
<accession>A0A0A2IWA4</accession>
<name>A0A0A2IWA4_PENEN</name>
<evidence type="ECO:0000256" key="3">
    <source>
        <dbReference type="ARBA" id="ARBA00022576"/>
    </source>
</evidence>
<dbReference type="GO" id="GO:0052656">
    <property type="term" value="F:L-isoleucine-2-oxoglutarate transaminase activity"/>
    <property type="evidence" value="ECO:0007669"/>
    <property type="project" value="RHEA"/>
</dbReference>
<evidence type="ECO:0000313" key="10">
    <source>
        <dbReference type="EMBL" id="KGO55860.1"/>
    </source>
</evidence>
<dbReference type="GO" id="GO:0052655">
    <property type="term" value="F:L-valine-2-oxoglutarate transaminase activity"/>
    <property type="evidence" value="ECO:0007669"/>
    <property type="project" value="RHEA"/>
</dbReference>
<dbReference type="InterPro" id="IPR001544">
    <property type="entry name" value="Aminotrans_IV"/>
</dbReference>
<dbReference type="AlphaFoldDB" id="A0A0A2IWA4"/>
<dbReference type="VEuPathDB" id="FungiDB:PEXP_042490"/>
<dbReference type="EC" id="2.6.1.42" evidence="9"/>
<dbReference type="InterPro" id="IPR036038">
    <property type="entry name" value="Aminotransferase-like"/>
</dbReference>
<dbReference type="EMBL" id="JQFZ01000181">
    <property type="protein sequence ID" value="KGO55860.1"/>
    <property type="molecule type" value="Genomic_DNA"/>
</dbReference>
<dbReference type="InterPro" id="IPR018300">
    <property type="entry name" value="Aminotrans_IV_CS"/>
</dbReference>
<dbReference type="PANTHER" id="PTHR11825:SF69">
    <property type="entry name" value="BRANCHED-CHAIN-AMINO-ACID AMINOTRANSFERASE"/>
    <property type="match status" value="1"/>
</dbReference>
<keyword evidence="4 9" id="KW-0808">Transferase</keyword>
<dbReference type="Gene3D" id="3.20.10.10">
    <property type="entry name" value="D-amino Acid Aminotransferase, subunit A, domain 2"/>
    <property type="match status" value="1"/>
</dbReference>
<dbReference type="InterPro" id="IPR043132">
    <property type="entry name" value="BCAT-like_C"/>
</dbReference>
<dbReference type="SUPFAM" id="SSF56752">
    <property type="entry name" value="D-aminoacid aminotransferase-like PLP-dependent enzymes"/>
    <property type="match status" value="1"/>
</dbReference>
<comment type="similarity">
    <text evidence="2 7">Belongs to the class-IV pyridoxal-phosphate-dependent aminotransferase family.</text>
</comment>
<comment type="cofactor">
    <cofactor evidence="1 8">
        <name>pyridoxal 5'-phosphate</name>
        <dbReference type="ChEBI" id="CHEBI:597326"/>
    </cofactor>
</comment>
<dbReference type="HOGENOM" id="CLU_031922_0_0_1"/>
<reference evidence="10 11" key="1">
    <citation type="journal article" date="2015" name="Mol. Plant Microbe Interact.">
        <title>Genome, transcriptome, and functional analyses of Penicillium expansum provide new insights into secondary metabolism and pathogenicity.</title>
        <authorList>
            <person name="Ballester A.R."/>
            <person name="Marcet-Houben M."/>
            <person name="Levin E."/>
            <person name="Sela N."/>
            <person name="Selma-Lazaro C."/>
            <person name="Carmona L."/>
            <person name="Wisniewski M."/>
            <person name="Droby S."/>
            <person name="Gonzalez-Candelas L."/>
            <person name="Gabaldon T."/>
        </authorList>
    </citation>
    <scope>NUCLEOTIDE SEQUENCE [LARGE SCALE GENOMIC DNA]</scope>
    <source>
        <strain evidence="10 11">MD-8</strain>
    </source>
</reference>
<feature type="modified residue" description="N6-(pyridoxal phosphate)lysine" evidence="6">
    <location>
        <position position="247"/>
    </location>
</feature>
<dbReference type="Gene3D" id="3.30.470.10">
    <property type="match status" value="1"/>
</dbReference>
<keyword evidence="9" id="KW-0028">Amino-acid biosynthesis</keyword>
<dbReference type="InterPro" id="IPR005786">
    <property type="entry name" value="B_amino_transII"/>
</dbReference>
<keyword evidence="11" id="KW-1185">Reference proteome</keyword>
<dbReference type="PhylomeDB" id="A0A0A2IWA4"/>
<evidence type="ECO:0000256" key="5">
    <source>
        <dbReference type="ARBA" id="ARBA00022898"/>
    </source>
</evidence>
<keyword evidence="5 8" id="KW-0663">Pyridoxal phosphate</keyword>
<evidence type="ECO:0000256" key="9">
    <source>
        <dbReference type="RuleBase" id="RU004517"/>
    </source>
</evidence>
<gene>
    <name evidence="10" type="ORF">PEX2_005820</name>
</gene>
<comment type="caution">
    <text evidence="10">The sequence shown here is derived from an EMBL/GenBank/DDBJ whole genome shotgun (WGS) entry which is preliminary data.</text>
</comment>
<dbReference type="STRING" id="27334.A0A0A2IWA4"/>
<evidence type="ECO:0000256" key="8">
    <source>
        <dbReference type="RuleBase" id="RU004516"/>
    </source>
</evidence>
<dbReference type="InterPro" id="IPR043131">
    <property type="entry name" value="BCAT-like_N"/>
</dbReference>
<dbReference type="Proteomes" id="UP000030143">
    <property type="component" value="Unassembled WGS sequence"/>
</dbReference>
<proteinExistence type="inferred from homology"/>
<comment type="catalytic activity">
    <reaction evidence="9">
        <text>L-isoleucine + 2-oxoglutarate = (S)-3-methyl-2-oxopentanoate + L-glutamate</text>
        <dbReference type="Rhea" id="RHEA:24801"/>
        <dbReference type="ChEBI" id="CHEBI:16810"/>
        <dbReference type="ChEBI" id="CHEBI:29985"/>
        <dbReference type="ChEBI" id="CHEBI:35146"/>
        <dbReference type="ChEBI" id="CHEBI:58045"/>
        <dbReference type="EC" id="2.6.1.42"/>
    </reaction>
</comment>
<keyword evidence="9" id="KW-0100">Branched-chain amino acid biosynthesis</keyword>
<evidence type="ECO:0000256" key="7">
    <source>
        <dbReference type="RuleBase" id="RU004106"/>
    </source>
</evidence>